<dbReference type="PANTHER" id="PTHR33048:SF57">
    <property type="entry name" value="INTEGRAL MEMBRANE PROTEIN-RELATED"/>
    <property type="match status" value="1"/>
</dbReference>
<comment type="caution">
    <text evidence="9">The sequence shown here is derived from an EMBL/GenBank/DDBJ whole genome shotgun (WGS) entry which is preliminary data.</text>
</comment>
<sequence>MAMFPIQTQDQRTVLGISFSFSVLAVVAVSLRLTAHAVAKKRWTPSDYLLIAACTFAVSLQSISITGVFQAGIGYGHVTDITLEYGVEPITKLLQLLIPLQFLRVLSLSCTKMSILHLYRQIFPILPWVIWGSYVTASIVLAWTVAAVLTISFACRPFAFNWDKTIPGGKCSNQVTSLTATAVVNLVTDVMVLLLPMRPLYKLQMATYKKVTLFAVFGLGIFTCVISALRISVLSTMDFGDITFTIPKVNIFTGLEPCLAVILASIPMMRPLFGRLQTTPYGSCKKPAETKPRSEIPKGVSVDGFERLDDETRHLWLRPVGGDGCANASNLRETVPEDVSEEDAESQPSRG</sequence>
<feature type="transmembrane region" description="Helical" evidence="7">
    <location>
        <begin position="211"/>
        <end position="231"/>
    </location>
</feature>
<evidence type="ECO:0000256" key="2">
    <source>
        <dbReference type="ARBA" id="ARBA00022692"/>
    </source>
</evidence>
<evidence type="ECO:0000256" key="6">
    <source>
        <dbReference type="SAM" id="MobiDB-lite"/>
    </source>
</evidence>
<feature type="domain" description="Rhodopsin" evidence="8">
    <location>
        <begin position="31"/>
        <end position="274"/>
    </location>
</feature>
<comment type="subcellular location">
    <subcellularLocation>
        <location evidence="1">Membrane</location>
        <topology evidence="1">Multi-pass membrane protein</topology>
    </subcellularLocation>
</comment>
<keyword evidence="10" id="KW-1185">Reference proteome</keyword>
<evidence type="ECO:0000313" key="10">
    <source>
        <dbReference type="Proteomes" id="UP000249619"/>
    </source>
</evidence>
<dbReference type="InterPro" id="IPR052337">
    <property type="entry name" value="SAT4-like"/>
</dbReference>
<feature type="transmembrane region" description="Helical" evidence="7">
    <location>
        <begin position="47"/>
        <end position="73"/>
    </location>
</feature>
<keyword evidence="4 7" id="KW-0472">Membrane</keyword>
<reference evidence="10" key="1">
    <citation type="submission" date="2018-05" db="EMBL/GenBank/DDBJ databases">
        <title>Draft genome sequence of Stemphylium lycopersici strain CIDEFI 213.</title>
        <authorList>
            <person name="Medina R."/>
            <person name="Franco M.E.E."/>
            <person name="Lucentini C.G."/>
            <person name="Saparrat M.C.N."/>
            <person name="Balatti P.A."/>
        </authorList>
    </citation>
    <scope>NUCLEOTIDE SEQUENCE [LARGE SCALE GENOMIC DNA]</scope>
    <source>
        <strain evidence="10">CIDEFI 213</strain>
    </source>
</reference>
<feature type="transmembrane region" description="Helical" evidence="7">
    <location>
        <begin position="251"/>
        <end position="269"/>
    </location>
</feature>
<dbReference type="Pfam" id="PF20684">
    <property type="entry name" value="Fung_rhodopsin"/>
    <property type="match status" value="1"/>
</dbReference>
<proteinExistence type="inferred from homology"/>
<keyword evidence="2 7" id="KW-0812">Transmembrane</keyword>
<feature type="transmembrane region" description="Helical" evidence="7">
    <location>
        <begin position="128"/>
        <end position="154"/>
    </location>
</feature>
<evidence type="ECO:0000259" key="8">
    <source>
        <dbReference type="Pfam" id="PF20684"/>
    </source>
</evidence>
<accession>A0A364MZ60</accession>
<evidence type="ECO:0000256" key="4">
    <source>
        <dbReference type="ARBA" id="ARBA00023136"/>
    </source>
</evidence>
<evidence type="ECO:0000256" key="7">
    <source>
        <dbReference type="SAM" id="Phobius"/>
    </source>
</evidence>
<dbReference type="InterPro" id="IPR049326">
    <property type="entry name" value="Rhodopsin_dom_fungi"/>
</dbReference>
<keyword evidence="3 7" id="KW-1133">Transmembrane helix</keyword>
<dbReference type="EMBL" id="QGDH01000096">
    <property type="protein sequence ID" value="RAR07759.1"/>
    <property type="molecule type" value="Genomic_DNA"/>
</dbReference>
<feature type="transmembrane region" description="Helical" evidence="7">
    <location>
        <begin position="174"/>
        <end position="195"/>
    </location>
</feature>
<feature type="compositionally biased region" description="Acidic residues" evidence="6">
    <location>
        <begin position="336"/>
        <end position="345"/>
    </location>
</feature>
<dbReference type="PANTHER" id="PTHR33048">
    <property type="entry name" value="PTH11-LIKE INTEGRAL MEMBRANE PROTEIN (AFU_ORTHOLOGUE AFUA_5G11245)"/>
    <property type="match status" value="1"/>
</dbReference>
<gene>
    <name evidence="9" type="ORF">DDE83_006326</name>
</gene>
<dbReference type="AlphaFoldDB" id="A0A364MZ60"/>
<comment type="similarity">
    <text evidence="5">Belongs to the SAT4 family.</text>
</comment>
<evidence type="ECO:0000256" key="3">
    <source>
        <dbReference type="ARBA" id="ARBA00022989"/>
    </source>
</evidence>
<evidence type="ECO:0000256" key="5">
    <source>
        <dbReference type="ARBA" id="ARBA00038359"/>
    </source>
</evidence>
<feature type="region of interest" description="Disordered" evidence="6">
    <location>
        <begin position="317"/>
        <end position="351"/>
    </location>
</feature>
<evidence type="ECO:0000256" key="1">
    <source>
        <dbReference type="ARBA" id="ARBA00004141"/>
    </source>
</evidence>
<organism evidence="9 10">
    <name type="scientific">Stemphylium lycopersici</name>
    <name type="common">Tomato gray leaf spot disease fungus</name>
    <name type="synonym">Thyrospora lycopersici</name>
    <dbReference type="NCBI Taxonomy" id="183478"/>
    <lineage>
        <taxon>Eukaryota</taxon>
        <taxon>Fungi</taxon>
        <taxon>Dikarya</taxon>
        <taxon>Ascomycota</taxon>
        <taxon>Pezizomycotina</taxon>
        <taxon>Dothideomycetes</taxon>
        <taxon>Pleosporomycetidae</taxon>
        <taxon>Pleosporales</taxon>
        <taxon>Pleosporineae</taxon>
        <taxon>Pleosporaceae</taxon>
        <taxon>Stemphylium</taxon>
    </lineage>
</organism>
<evidence type="ECO:0000313" key="9">
    <source>
        <dbReference type="EMBL" id="RAR07759.1"/>
    </source>
</evidence>
<feature type="transmembrane region" description="Helical" evidence="7">
    <location>
        <begin position="13"/>
        <end position="35"/>
    </location>
</feature>
<name>A0A364MZ60_STELY</name>
<dbReference type="Proteomes" id="UP000249619">
    <property type="component" value="Unassembled WGS sequence"/>
</dbReference>
<protein>
    <submittedName>
        <fullName evidence="9">Integral membrane protein</fullName>
    </submittedName>
</protein>
<dbReference type="GO" id="GO:0016020">
    <property type="term" value="C:membrane"/>
    <property type="evidence" value="ECO:0007669"/>
    <property type="project" value="UniProtKB-SubCell"/>
</dbReference>